<organism evidence="8 9">
    <name type="scientific">Aquitalea aquatica</name>
    <dbReference type="NCBI Taxonomy" id="3044273"/>
    <lineage>
        <taxon>Bacteria</taxon>
        <taxon>Pseudomonadati</taxon>
        <taxon>Pseudomonadota</taxon>
        <taxon>Betaproteobacteria</taxon>
        <taxon>Neisseriales</taxon>
        <taxon>Chromobacteriaceae</taxon>
        <taxon>Aquitalea</taxon>
    </lineage>
</organism>
<evidence type="ECO:0000256" key="4">
    <source>
        <dbReference type="ARBA" id="ARBA00023115"/>
    </source>
</evidence>
<evidence type="ECO:0000259" key="7">
    <source>
        <dbReference type="PROSITE" id="PS51006"/>
    </source>
</evidence>
<accession>A0A838YG31</accession>
<dbReference type="InterPro" id="IPR030374">
    <property type="entry name" value="PABS"/>
</dbReference>
<dbReference type="Proteomes" id="UP000545606">
    <property type="component" value="Unassembled WGS sequence"/>
</dbReference>
<proteinExistence type="inferred from homology"/>
<comment type="similarity">
    <text evidence="1 5">Belongs to the spermidine/spermine synthase family.</text>
</comment>
<keyword evidence="2 5" id="KW-0808">Transferase</keyword>
<comment type="caution">
    <text evidence="5">Lacks conserved residue(s) required for the propagation of feature annotation.</text>
</comment>
<keyword evidence="9" id="KW-1185">Reference proteome</keyword>
<evidence type="ECO:0000313" key="8">
    <source>
        <dbReference type="EMBL" id="MBA4710015.1"/>
    </source>
</evidence>
<dbReference type="UniPathway" id="UPA00248">
    <property type="reaction ID" value="UER00314"/>
</dbReference>
<keyword evidence="4 5" id="KW-0620">Polyamine biosynthesis</keyword>
<dbReference type="InterPro" id="IPR001045">
    <property type="entry name" value="Spermi_synthase"/>
</dbReference>
<evidence type="ECO:0000256" key="5">
    <source>
        <dbReference type="HAMAP-Rule" id="MF_00198"/>
    </source>
</evidence>
<dbReference type="EC" id="2.5.1.16" evidence="5"/>
<comment type="function">
    <text evidence="5">Catalyzes the irreversible transfer of a propylamine group from the amino donor S-adenosylmethioninamine (decarboxy-AdoMet) to putrescine (1,4-diaminobutane) to yield spermidine.</text>
</comment>
<comment type="pathway">
    <text evidence="5">Amine and polyamine biosynthesis; spermidine biosynthesis; spermidine from putrescine: step 1/1.</text>
</comment>
<dbReference type="PANTHER" id="PTHR43317:SF1">
    <property type="entry name" value="THERMOSPERMINE SYNTHASE ACAULIS5"/>
    <property type="match status" value="1"/>
</dbReference>
<evidence type="ECO:0000256" key="3">
    <source>
        <dbReference type="ARBA" id="ARBA00023066"/>
    </source>
</evidence>
<dbReference type="NCBIfam" id="NF003380">
    <property type="entry name" value="PRK04457.1"/>
    <property type="match status" value="1"/>
</dbReference>
<dbReference type="CDD" id="cd02440">
    <property type="entry name" value="AdoMet_MTases"/>
    <property type="match status" value="1"/>
</dbReference>
<dbReference type="PANTHER" id="PTHR43317">
    <property type="entry name" value="THERMOSPERMINE SYNTHASE ACAULIS5"/>
    <property type="match status" value="1"/>
</dbReference>
<evidence type="ECO:0000313" key="9">
    <source>
        <dbReference type="Proteomes" id="UP000545606"/>
    </source>
</evidence>
<feature type="binding site" evidence="5">
    <location>
        <begin position="156"/>
        <end position="157"/>
    </location>
    <ligand>
        <name>S-methyl-5'-thioadenosine</name>
        <dbReference type="ChEBI" id="CHEBI:17509"/>
    </ligand>
</feature>
<dbReference type="GO" id="GO:0010487">
    <property type="term" value="F:thermospermine synthase activity"/>
    <property type="evidence" value="ECO:0007669"/>
    <property type="project" value="UniProtKB-ARBA"/>
</dbReference>
<name>A0A838YG31_9NEIS</name>
<dbReference type="InterPro" id="IPR029063">
    <property type="entry name" value="SAM-dependent_MTases_sf"/>
</dbReference>
<feature type="active site" description="Proton acceptor" evidence="5 6">
    <location>
        <position position="174"/>
    </location>
</feature>
<dbReference type="PROSITE" id="PS51006">
    <property type="entry name" value="PABS_2"/>
    <property type="match status" value="1"/>
</dbReference>
<dbReference type="Pfam" id="PF01564">
    <property type="entry name" value="Spermine_synth"/>
    <property type="match status" value="1"/>
</dbReference>
<feature type="binding site" evidence="5">
    <location>
        <position position="128"/>
    </location>
    <ligand>
        <name>S-methyl-5'-thioadenosine</name>
        <dbReference type="ChEBI" id="CHEBI:17509"/>
    </ligand>
</feature>
<comment type="catalytic activity">
    <reaction evidence="5">
        <text>S-adenosyl 3-(methylsulfanyl)propylamine + putrescine = S-methyl-5'-thioadenosine + spermidine + H(+)</text>
        <dbReference type="Rhea" id="RHEA:12721"/>
        <dbReference type="ChEBI" id="CHEBI:15378"/>
        <dbReference type="ChEBI" id="CHEBI:17509"/>
        <dbReference type="ChEBI" id="CHEBI:57443"/>
        <dbReference type="ChEBI" id="CHEBI:57834"/>
        <dbReference type="ChEBI" id="CHEBI:326268"/>
        <dbReference type="EC" id="2.5.1.16"/>
    </reaction>
</comment>
<evidence type="ECO:0000256" key="1">
    <source>
        <dbReference type="ARBA" id="ARBA00007867"/>
    </source>
</evidence>
<dbReference type="GO" id="GO:0008295">
    <property type="term" value="P:spermidine biosynthetic process"/>
    <property type="evidence" value="ECO:0007669"/>
    <property type="project" value="UniProtKB-UniRule"/>
</dbReference>
<dbReference type="AlphaFoldDB" id="A0A838YG31"/>
<keyword evidence="3 5" id="KW-0745">Spermidine biosynthesis</keyword>
<comment type="subunit">
    <text evidence="5">Homodimer or homotetramer.</text>
</comment>
<dbReference type="SUPFAM" id="SSF53335">
    <property type="entry name" value="S-adenosyl-L-methionine-dependent methyltransferases"/>
    <property type="match status" value="1"/>
</dbReference>
<dbReference type="HAMAP" id="MF_00198">
    <property type="entry name" value="Spermidine_synth"/>
    <property type="match status" value="1"/>
</dbReference>
<dbReference type="EMBL" id="JACERN010000039">
    <property type="protein sequence ID" value="MBA4710015.1"/>
    <property type="molecule type" value="Genomic_DNA"/>
</dbReference>
<comment type="caution">
    <text evidence="8">The sequence shown here is derived from an EMBL/GenBank/DDBJ whole genome shotgun (WGS) entry which is preliminary data.</text>
</comment>
<dbReference type="Gene3D" id="3.40.50.150">
    <property type="entry name" value="Vaccinia Virus protein VP39"/>
    <property type="match status" value="1"/>
</dbReference>
<protein>
    <recommendedName>
        <fullName evidence="5">Polyamine aminopropyltransferase</fullName>
    </recommendedName>
    <alternativeName>
        <fullName evidence="5">Putrescine aminopropyltransferase</fullName>
        <shortName evidence="5">PAPT</shortName>
    </alternativeName>
    <alternativeName>
        <fullName evidence="5">Spermidine synthase</fullName>
        <shortName evidence="5">SPDS</shortName>
        <shortName evidence="5">SPDSY</shortName>
        <ecNumber evidence="5">2.5.1.16</ecNumber>
    </alternativeName>
</protein>
<dbReference type="GO" id="GO:0004766">
    <property type="term" value="F:spermidine synthase activity"/>
    <property type="evidence" value="ECO:0007669"/>
    <property type="project" value="UniProtKB-UniRule"/>
</dbReference>
<reference evidence="8 9" key="1">
    <citation type="submission" date="2020-07" db="EMBL/GenBank/DDBJ databases">
        <title>Draft genome sequence of violacein-producing bacteria and related species.</title>
        <authorList>
            <person name="Wilson H.S."/>
            <person name="De Leon M.E."/>
        </authorList>
    </citation>
    <scope>NUCLEOTIDE SEQUENCE [LARGE SCALE GENOMIC DNA]</scope>
    <source>
        <strain evidence="8 9">HSC-21Su07</strain>
    </source>
</reference>
<evidence type="ECO:0000256" key="6">
    <source>
        <dbReference type="PROSITE-ProRule" id="PRU00354"/>
    </source>
</evidence>
<evidence type="ECO:0000256" key="2">
    <source>
        <dbReference type="ARBA" id="ARBA00022679"/>
    </source>
</evidence>
<gene>
    <name evidence="5" type="primary">speE</name>
    <name evidence="8" type="ORF">H2Z84_16710</name>
</gene>
<sequence length="293" mass="33130">MVKKQRRRLHVAPSVFWIPASRARGALVARRALHPFRRRVRAAVEDMPEVEISEAGNIRSLHLGSETIQSSMDMDEPAELVLSYSRAMMAFLLWNDDPRHILQIGLGGGSFARFIDEYLPDAVSVAVDINPQVIAVARAFFKLPEEGDFFEIIEADGADYVKIFRGSTDAILVDGFDGLQIVDELTTEDFFEDCKRALSPHGVFVTNWWSGDKRYHSFVERLLTVFEGRVLELPSASHGNVAVMAFRQSPTLTQWEALKERADRMECRFGLEFGDFVQRLKQTNQSTAGHLLI</sequence>
<feature type="domain" description="PABS" evidence="7">
    <location>
        <begin position="24"/>
        <end position="251"/>
    </location>
</feature>